<reference evidence="1 2" key="2">
    <citation type="submission" date="2013-02" db="EMBL/GenBank/DDBJ databases">
        <title>The Genome Sequence of Plasmodium falciparum Tanzania (2000708).</title>
        <authorList>
            <consortium name="The Broad Institute Genome Sequencing Platform"/>
            <consortium name="The Broad Institute Genome Sequencing Center for Infectious Disease"/>
            <person name="Neafsey D."/>
            <person name="Cheeseman I."/>
            <person name="Volkman S."/>
            <person name="Adams J."/>
            <person name="Walker B."/>
            <person name="Young S.K."/>
            <person name="Zeng Q."/>
            <person name="Gargeya S."/>
            <person name="Fitzgerald M."/>
            <person name="Haas B."/>
            <person name="Abouelleil A."/>
            <person name="Alvarado L."/>
            <person name="Arachchi H.M."/>
            <person name="Berlin A.M."/>
            <person name="Chapman S.B."/>
            <person name="Dewar J."/>
            <person name="Goldberg J."/>
            <person name="Griggs A."/>
            <person name="Gujja S."/>
            <person name="Hansen M."/>
            <person name="Howarth C."/>
            <person name="Imamovic A."/>
            <person name="Larimer J."/>
            <person name="McCowan C."/>
            <person name="Murphy C."/>
            <person name="Neiman D."/>
            <person name="Pearson M."/>
            <person name="Priest M."/>
            <person name="Roberts A."/>
            <person name="Saif S."/>
            <person name="Shea T."/>
            <person name="Sisk P."/>
            <person name="Sykes S."/>
            <person name="Wortman J."/>
            <person name="Nusbaum C."/>
            <person name="Birren B."/>
        </authorList>
    </citation>
    <scope>NUCLEOTIDE SEQUENCE [LARGE SCALE GENOMIC DNA]</scope>
    <source>
        <strain evidence="2">Tanzania (2000708)</strain>
    </source>
</reference>
<name>A0A024W9N2_PLAFA</name>
<dbReference type="Proteomes" id="UP000030708">
    <property type="component" value="Unassembled WGS sequence"/>
</dbReference>
<proteinExistence type="predicted"/>
<organism evidence="1 2">
    <name type="scientific">Plasmodium falciparum Tanzania</name>
    <name type="common">2000708</name>
    <dbReference type="NCBI Taxonomy" id="1036725"/>
    <lineage>
        <taxon>Eukaryota</taxon>
        <taxon>Sar</taxon>
        <taxon>Alveolata</taxon>
        <taxon>Apicomplexa</taxon>
        <taxon>Aconoidasida</taxon>
        <taxon>Haemosporida</taxon>
        <taxon>Plasmodiidae</taxon>
        <taxon>Plasmodium</taxon>
        <taxon>Plasmodium (Laverania)</taxon>
    </lineage>
</organism>
<evidence type="ECO:0000313" key="2">
    <source>
        <dbReference type="Proteomes" id="UP000030708"/>
    </source>
</evidence>
<sequence>MSSKKIDILKIVNLTTGDKPQQIVKLKMVYYHGYSTPRQKSRLQMDSSLRCFQLLSQQT</sequence>
<dbReference type="AlphaFoldDB" id="A0A024W9N2"/>
<evidence type="ECO:0000313" key="1">
    <source>
        <dbReference type="EMBL" id="ETW37278.1"/>
    </source>
</evidence>
<gene>
    <name evidence="1" type="ORF">PFTANZ_02016</name>
</gene>
<dbReference type="EMBL" id="KI926379">
    <property type="protein sequence ID" value="ETW37278.1"/>
    <property type="molecule type" value="Genomic_DNA"/>
</dbReference>
<reference evidence="1 2" key="1">
    <citation type="submission" date="2013-02" db="EMBL/GenBank/DDBJ databases">
        <title>The Genome Annotation of Plasmodium falciparum Tanzania (2000708).</title>
        <authorList>
            <consortium name="The Broad Institute Genome Sequencing Platform"/>
            <consortium name="The Broad Institute Genome Sequencing Center for Infectious Disease"/>
            <person name="Neafsey D."/>
            <person name="Hoffman S."/>
            <person name="Volkman S."/>
            <person name="Rosenthal P."/>
            <person name="Walker B."/>
            <person name="Young S.K."/>
            <person name="Zeng Q."/>
            <person name="Gargeya S."/>
            <person name="Fitzgerald M."/>
            <person name="Haas B."/>
            <person name="Abouelleil A."/>
            <person name="Allen A.W."/>
            <person name="Alvarado L."/>
            <person name="Arachchi H.M."/>
            <person name="Berlin A.M."/>
            <person name="Chapman S.B."/>
            <person name="Gainer-Dewar J."/>
            <person name="Goldberg J."/>
            <person name="Griggs A."/>
            <person name="Gujja S."/>
            <person name="Hansen M."/>
            <person name="Howarth C."/>
            <person name="Imamovic A."/>
            <person name="Ireland A."/>
            <person name="Larimer J."/>
            <person name="McCowan C."/>
            <person name="Murphy C."/>
            <person name="Pearson M."/>
            <person name="Poon T.W."/>
            <person name="Priest M."/>
            <person name="Roberts A."/>
            <person name="Saif S."/>
            <person name="Shea T."/>
            <person name="Sisk P."/>
            <person name="Sykes S."/>
            <person name="Wortman J."/>
            <person name="Nusbaum C."/>
            <person name="Birren B."/>
        </authorList>
    </citation>
    <scope>NUCLEOTIDE SEQUENCE [LARGE SCALE GENOMIC DNA]</scope>
    <source>
        <strain evidence="2">Tanzania (2000708)</strain>
    </source>
</reference>
<protein>
    <submittedName>
        <fullName evidence="1">Uncharacterized protein</fullName>
    </submittedName>
</protein>
<accession>A0A024W9N2</accession>